<dbReference type="Gene3D" id="1.20.1250.20">
    <property type="entry name" value="MFS general substrate transporter like domains"/>
    <property type="match status" value="1"/>
</dbReference>
<reference evidence="9" key="1">
    <citation type="journal article" date="2019" name="Int. J. Syst. Evol. Microbiol.">
        <title>The Global Catalogue of Microorganisms (GCM) 10K type strain sequencing project: providing services to taxonomists for standard genome sequencing and annotation.</title>
        <authorList>
            <consortium name="The Broad Institute Genomics Platform"/>
            <consortium name="The Broad Institute Genome Sequencing Center for Infectious Disease"/>
            <person name="Wu L."/>
            <person name="Ma J."/>
        </authorList>
    </citation>
    <scope>NUCLEOTIDE SEQUENCE [LARGE SCALE GENOMIC DNA]</scope>
    <source>
        <strain evidence="9">JCM 17024</strain>
    </source>
</reference>
<dbReference type="EMBL" id="BAABCP010000001">
    <property type="protein sequence ID" value="GAA3931147.1"/>
    <property type="molecule type" value="Genomic_DNA"/>
</dbReference>
<feature type="transmembrane region" description="Helical" evidence="6">
    <location>
        <begin position="86"/>
        <end position="104"/>
    </location>
</feature>
<feature type="transmembrane region" description="Helical" evidence="6">
    <location>
        <begin position="61"/>
        <end position="79"/>
    </location>
</feature>
<evidence type="ECO:0000256" key="1">
    <source>
        <dbReference type="ARBA" id="ARBA00004651"/>
    </source>
</evidence>
<protein>
    <submittedName>
        <fullName evidence="8">MFS transporter</fullName>
    </submittedName>
</protein>
<name>A0ABP7MY47_9MICO</name>
<dbReference type="SUPFAM" id="SSF103473">
    <property type="entry name" value="MFS general substrate transporter"/>
    <property type="match status" value="1"/>
</dbReference>
<evidence type="ECO:0000259" key="7">
    <source>
        <dbReference type="PROSITE" id="PS50850"/>
    </source>
</evidence>
<feature type="transmembrane region" description="Helical" evidence="6">
    <location>
        <begin position="17"/>
        <end position="34"/>
    </location>
</feature>
<dbReference type="Proteomes" id="UP001501591">
    <property type="component" value="Unassembled WGS sequence"/>
</dbReference>
<feature type="transmembrane region" description="Helical" evidence="6">
    <location>
        <begin position="251"/>
        <end position="273"/>
    </location>
</feature>
<comment type="subcellular location">
    <subcellularLocation>
        <location evidence="1">Cell membrane</location>
        <topology evidence="1">Multi-pass membrane protein</topology>
    </subcellularLocation>
</comment>
<dbReference type="InterPro" id="IPR036259">
    <property type="entry name" value="MFS_trans_sf"/>
</dbReference>
<feature type="transmembrane region" description="Helical" evidence="6">
    <location>
        <begin position="280"/>
        <end position="301"/>
    </location>
</feature>
<evidence type="ECO:0000256" key="4">
    <source>
        <dbReference type="ARBA" id="ARBA00022989"/>
    </source>
</evidence>
<sequence length="367" mass="38113">MTSTDTAPRRTQKTNELPWFGLLALFAAGFLSIINETTPAGLLPQIAAGLGVSEAEAGQTVTIYALATALTAVPLSTLLERCGRRTVLVGALAAFVVANFAIAATTNFVVILAARAVAGVGAGLIWTNLAAYAARIAPPALQGRAMAIANAGTPVALSIGLPLGTLLGDATGWQFTFAATGIAGIVVIGWVFLALPNIPGVVAQDPTRLGSILRVRGVVTILLVMCGFFLAHNVLYTYIAPLAGRAGIGRQIQWLLLVFGLAAMVSIWITGAWIDRQHRLLTVSGMWLVGIGAVLLCLALVHPTLLYLAAIMVTLVNLMIGAGGLVGGLLIDGLGVLSLPWAALVIMIPTALTASLARRRAFPRWTS</sequence>
<feature type="transmembrane region" description="Helical" evidence="6">
    <location>
        <begin position="145"/>
        <end position="167"/>
    </location>
</feature>
<evidence type="ECO:0000313" key="8">
    <source>
        <dbReference type="EMBL" id="GAA3931147.1"/>
    </source>
</evidence>
<keyword evidence="4 6" id="KW-1133">Transmembrane helix</keyword>
<feature type="transmembrane region" description="Helical" evidence="6">
    <location>
        <begin position="307"/>
        <end position="331"/>
    </location>
</feature>
<organism evidence="8 9">
    <name type="scientific">Microbacterium soli</name>
    <dbReference type="NCBI Taxonomy" id="446075"/>
    <lineage>
        <taxon>Bacteria</taxon>
        <taxon>Bacillati</taxon>
        <taxon>Actinomycetota</taxon>
        <taxon>Actinomycetes</taxon>
        <taxon>Micrococcales</taxon>
        <taxon>Microbacteriaceae</taxon>
        <taxon>Microbacterium</taxon>
    </lineage>
</organism>
<evidence type="ECO:0000256" key="3">
    <source>
        <dbReference type="ARBA" id="ARBA00022692"/>
    </source>
</evidence>
<feature type="transmembrane region" description="Helical" evidence="6">
    <location>
        <begin position="338"/>
        <end position="357"/>
    </location>
</feature>
<dbReference type="InterPro" id="IPR011701">
    <property type="entry name" value="MFS"/>
</dbReference>
<feature type="transmembrane region" description="Helical" evidence="6">
    <location>
        <begin position="173"/>
        <end position="195"/>
    </location>
</feature>
<dbReference type="Pfam" id="PF07690">
    <property type="entry name" value="MFS_1"/>
    <property type="match status" value="1"/>
</dbReference>
<accession>A0ABP7MY47</accession>
<keyword evidence="2" id="KW-1003">Cell membrane</keyword>
<evidence type="ECO:0000256" key="2">
    <source>
        <dbReference type="ARBA" id="ARBA00022475"/>
    </source>
</evidence>
<evidence type="ECO:0000256" key="6">
    <source>
        <dbReference type="SAM" id="Phobius"/>
    </source>
</evidence>
<gene>
    <name evidence="8" type="ORF">GCM10022383_07100</name>
</gene>
<dbReference type="InterPro" id="IPR020846">
    <property type="entry name" value="MFS_dom"/>
</dbReference>
<dbReference type="RefSeq" id="WP_344818124.1">
    <property type="nucleotide sequence ID" value="NZ_BAABCP010000001.1"/>
</dbReference>
<evidence type="ECO:0000256" key="5">
    <source>
        <dbReference type="ARBA" id="ARBA00023136"/>
    </source>
</evidence>
<proteinExistence type="predicted"/>
<keyword evidence="3 6" id="KW-0812">Transmembrane</keyword>
<keyword evidence="9" id="KW-1185">Reference proteome</keyword>
<dbReference type="PRINTS" id="PR01036">
    <property type="entry name" value="TCRTETB"/>
</dbReference>
<dbReference type="PANTHER" id="PTHR43124:SF3">
    <property type="entry name" value="CHLORAMPHENICOL EFFLUX PUMP RV0191"/>
    <property type="match status" value="1"/>
</dbReference>
<dbReference type="CDD" id="cd17324">
    <property type="entry name" value="MFS_NepI_like"/>
    <property type="match status" value="1"/>
</dbReference>
<feature type="domain" description="Major facilitator superfamily (MFS) profile" evidence="7">
    <location>
        <begin position="21"/>
        <end position="367"/>
    </location>
</feature>
<dbReference type="PANTHER" id="PTHR43124">
    <property type="entry name" value="PURINE EFFLUX PUMP PBUE"/>
    <property type="match status" value="1"/>
</dbReference>
<evidence type="ECO:0000313" key="9">
    <source>
        <dbReference type="Proteomes" id="UP001501591"/>
    </source>
</evidence>
<dbReference type="InterPro" id="IPR050189">
    <property type="entry name" value="MFS_Efflux_Transporters"/>
</dbReference>
<keyword evidence="5 6" id="KW-0472">Membrane</keyword>
<comment type="caution">
    <text evidence="8">The sequence shown here is derived from an EMBL/GenBank/DDBJ whole genome shotgun (WGS) entry which is preliminary data.</text>
</comment>
<feature type="transmembrane region" description="Helical" evidence="6">
    <location>
        <begin position="215"/>
        <end position="239"/>
    </location>
</feature>
<dbReference type="PROSITE" id="PS50850">
    <property type="entry name" value="MFS"/>
    <property type="match status" value="1"/>
</dbReference>
<feature type="transmembrane region" description="Helical" evidence="6">
    <location>
        <begin position="110"/>
        <end position="133"/>
    </location>
</feature>